<protein>
    <submittedName>
        <fullName evidence="1">Uncharacterized protein</fullName>
    </submittedName>
</protein>
<dbReference type="STRING" id="290052.ASU35_16370"/>
<comment type="caution">
    <text evidence="1">The sequence shown here is derived from an EMBL/GenBank/DDBJ whole genome shotgun (WGS) entry which is preliminary data.</text>
</comment>
<sequence length="95" mass="11350">MEIVLVGALMLCVGFIIGMFSDENINKTYYLEVVNIVDNSLKKQNEIYEKYYQNNNESNMEYLDKIIDLIVNGGLSQLRKRKMYDRYTWRKIDEH</sequence>
<dbReference type="Proteomes" id="UP000054874">
    <property type="component" value="Unassembled WGS sequence"/>
</dbReference>
<gene>
    <name evidence="1" type="ORF">ASU35_16370</name>
</gene>
<dbReference type="AlphaFoldDB" id="A0A0V8Q9W4"/>
<name>A0A0V8Q9W4_9FIRM</name>
<evidence type="ECO:0000313" key="2">
    <source>
        <dbReference type="Proteomes" id="UP000054874"/>
    </source>
</evidence>
<dbReference type="EMBL" id="LNAM01000223">
    <property type="protein sequence ID" value="KSV57403.1"/>
    <property type="molecule type" value="Genomic_DNA"/>
</dbReference>
<reference evidence="1 2" key="1">
    <citation type="submission" date="2015-11" db="EMBL/GenBank/DDBJ databases">
        <title>Butyribacter intestini gen. nov., sp. nov., a butyric acid-producing bacterium of the family Lachnospiraceae isolated from the human faeces.</title>
        <authorList>
            <person name="Zou Y."/>
            <person name="Xue W."/>
            <person name="Luo G."/>
            <person name="Lv M."/>
        </authorList>
    </citation>
    <scope>NUCLEOTIDE SEQUENCE [LARGE SCALE GENOMIC DNA]</scope>
    <source>
        <strain evidence="1 2">ACET-33324</strain>
    </source>
</reference>
<dbReference type="RefSeq" id="WP_058354352.1">
    <property type="nucleotide sequence ID" value="NZ_CABMMD010000223.1"/>
</dbReference>
<proteinExistence type="predicted"/>
<organism evidence="1 2">
    <name type="scientific">Acetivibrio ethanolgignens</name>
    <dbReference type="NCBI Taxonomy" id="290052"/>
    <lineage>
        <taxon>Bacteria</taxon>
        <taxon>Bacillati</taxon>
        <taxon>Bacillota</taxon>
        <taxon>Clostridia</taxon>
        <taxon>Eubacteriales</taxon>
        <taxon>Oscillospiraceae</taxon>
        <taxon>Acetivibrio</taxon>
    </lineage>
</organism>
<evidence type="ECO:0000313" key="1">
    <source>
        <dbReference type="EMBL" id="KSV57403.1"/>
    </source>
</evidence>
<accession>A0A0V8Q9W4</accession>
<keyword evidence="2" id="KW-1185">Reference proteome</keyword>